<dbReference type="Proteomes" id="UP000507245">
    <property type="component" value="Unassembled WGS sequence"/>
</dbReference>
<dbReference type="SUPFAM" id="SSF101148">
    <property type="entry name" value="Plant invertase/pectin methylesterase inhibitor"/>
    <property type="match status" value="1"/>
</dbReference>
<evidence type="ECO:0000256" key="1">
    <source>
        <dbReference type="SAM" id="SignalP"/>
    </source>
</evidence>
<feature type="domain" description="Pectinesterase inhibitor" evidence="2">
    <location>
        <begin position="33"/>
        <end position="177"/>
    </location>
</feature>
<evidence type="ECO:0000313" key="4">
    <source>
        <dbReference type="EMBL" id="CAB4304299.1"/>
    </source>
</evidence>
<dbReference type="EMBL" id="CAEKKB010000003">
    <property type="protein sequence ID" value="CAB4304299.1"/>
    <property type="molecule type" value="Genomic_DNA"/>
</dbReference>
<feature type="chain" id="PRO_5033888958" description="Pectinesterase inhibitor domain-containing protein" evidence="1">
    <location>
        <begin position="34"/>
        <end position="181"/>
    </location>
</feature>
<dbReference type="Gene3D" id="1.20.140.40">
    <property type="entry name" value="Invertase/pectin methylesterase inhibitor family protein"/>
    <property type="match status" value="1"/>
</dbReference>
<dbReference type="PANTHER" id="PTHR31890:SF9">
    <property type="entry name" value="PLANT INVERTASE_PECTIN METHYLESTERASE INHIBITOR SUPERFAMILY PROTEIN"/>
    <property type="match status" value="1"/>
</dbReference>
<dbReference type="PANTHER" id="PTHR31890">
    <property type="entry name" value="PLANT INVERTASE/PECTIN METHYLESTERASE INHIBITOR SUPERFAMILY PROTEIN"/>
    <property type="match status" value="1"/>
</dbReference>
<proteinExistence type="predicted"/>
<reference evidence="6" key="1">
    <citation type="journal article" date="2020" name="Genome Biol.">
        <title>Gamete binning: chromosome-level and haplotype-resolved genome assembly enabled by high-throughput single-cell sequencing of gamete genomes.</title>
        <authorList>
            <person name="Campoy J.A."/>
            <person name="Sun H."/>
            <person name="Goel M."/>
            <person name="Jiao W.-B."/>
            <person name="Folz-Donahue K."/>
            <person name="Wang N."/>
            <person name="Rubio M."/>
            <person name="Liu C."/>
            <person name="Kukat C."/>
            <person name="Ruiz D."/>
            <person name="Huettel B."/>
            <person name="Schneeberger K."/>
        </authorList>
    </citation>
    <scope>NUCLEOTIDE SEQUENCE [LARGE SCALE GENOMIC DNA]</scope>
    <source>
        <strain evidence="6">cv. Rojo Pasion</strain>
    </source>
</reference>
<dbReference type="EMBL" id="CAEKDK010000003">
    <property type="protein sequence ID" value="CAB4273845.1"/>
    <property type="molecule type" value="Genomic_DNA"/>
</dbReference>
<dbReference type="InterPro" id="IPR035513">
    <property type="entry name" value="Invertase/methylesterase_inhib"/>
</dbReference>
<accession>A0A6J5UF85</accession>
<evidence type="ECO:0000313" key="3">
    <source>
        <dbReference type="EMBL" id="CAB4273845.1"/>
    </source>
</evidence>
<gene>
    <name evidence="3" type="ORF">CURHAP_LOCUS22055</name>
    <name evidence="4" type="ORF">ORAREDHAP_LOCUS21785</name>
</gene>
<evidence type="ECO:0000313" key="5">
    <source>
        <dbReference type="Proteomes" id="UP000507222"/>
    </source>
</evidence>
<keyword evidence="1" id="KW-0732">Signal</keyword>
<dbReference type="GO" id="GO:0004857">
    <property type="term" value="F:enzyme inhibitor activity"/>
    <property type="evidence" value="ECO:0007669"/>
    <property type="project" value="InterPro"/>
</dbReference>
<feature type="signal peptide" evidence="1">
    <location>
        <begin position="1"/>
        <end position="33"/>
    </location>
</feature>
<keyword evidence="6" id="KW-1185">Reference proteome</keyword>
<evidence type="ECO:0000313" key="6">
    <source>
        <dbReference type="Proteomes" id="UP000507245"/>
    </source>
</evidence>
<dbReference type="SMART" id="SM00856">
    <property type="entry name" value="PMEI"/>
    <property type="match status" value="1"/>
</dbReference>
<dbReference type="OrthoDB" id="1094634at2759"/>
<protein>
    <recommendedName>
        <fullName evidence="2">Pectinesterase inhibitor domain-containing protein</fullName>
    </recommendedName>
</protein>
<dbReference type="AlphaFoldDB" id="A0A6J5UF85"/>
<dbReference type="InterPro" id="IPR006501">
    <property type="entry name" value="Pectinesterase_inhib_dom"/>
</dbReference>
<sequence>MASPSGYFKLLTTLLFASLLLSFLSSSPSPANASTPLVESVCSQVPGNRYCKPFLDSDPRTQSATNLLDLAKIVLDLTIALAEDCLAFVDLLIKNLPYKQTLDICGASYKVAVASLKTARGEVEQDAAKANTDIQNADFEISNCGLEMSINGSSFRDLSLIKRTRNASLFCNIGVAITSKL</sequence>
<dbReference type="Proteomes" id="UP000507222">
    <property type="component" value="Unassembled WGS sequence"/>
</dbReference>
<evidence type="ECO:0000259" key="2">
    <source>
        <dbReference type="SMART" id="SM00856"/>
    </source>
</evidence>
<name>A0A6J5UF85_PRUAR</name>
<dbReference type="NCBIfam" id="TIGR01614">
    <property type="entry name" value="PME_inhib"/>
    <property type="match status" value="1"/>
</dbReference>
<reference evidence="3 5" key="2">
    <citation type="submission" date="2020-05" db="EMBL/GenBank/DDBJ databases">
        <authorList>
            <person name="Campoy J."/>
            <person name="Schneeberger K."/>
            <person name="Spophaly S."/>
        </authorList>
    </citation>
    <scope>NUCLEOTIDE SEQUENCE [LARGE SCALE GENOMIC DNA]</scope>
    <source>
        <strain evidence="3">PruArmRojPasFocal</strain>
    </source>
</reference>
<dbReference type="Pfam" id="PF04043">
    <property type="entry name" value="PMEI"/>
    <property type="match status" value="1"/>
</dbReference>
<organism evidence="3 5">
    <name type="scientific">Prunus armeniaca</name>
    <name type="common">Apricot</name>
    <name type="synonym">Armeniaca vulgaris</name>
    <dbReference type="NCBI Taxonomy" id="36596"/>
    <lineage>
        <taxon>Eukaryota</taxon>
        <taxon>Viridiplantae</taxon>
        <taxon>Streptophyta</taxon>
        <taxon>Embryophyta</taxon>
        <taxon>Tracheophyta</taxon>
        <taxon>Spermatophyta</taxon>
        <taxon>Magnoliopsida</taxon>
        <taxon>eudicotyledons</taxon>
        <taxon>Gunneridae</taxon>
        <taxon>Pentapetalae</taxon>
        <taxon>rosids</taxon>
        <taxon>fabids</taxon>
        <taxon>Rosales</taxon>
        <taxon>Rosaceae</taxon>
        <taxon>Amygdaloideae</taxon>
        <taxon>Amygdaleae</taxon>
        <taxon>Prunus</taxon>
    </lineage>
</organism>